<dbReference type="GO" id="GO:0009247">
    <property type="term" value="P:glycolipid biosynthetic process"/>
    <property type="evidence" value="ECO:0007669"/>
    <property type="project" value="UniProtKB-ARBA"/>
</dbReference>
<reference evidence="7 8" key="1">
    <citation type="submission" date="2017-01" db="EMBL/GenBank/DDBJ databases">
        <title>Draft sequence of Acidihalobacter ferrooxidans strain DSM 14175 (strain V8).</title>
        <authorList>
            <person name="Khaleque H.N."/>
            <person name="Ramsay J.P."/>
            <person name="Murphy R.J.T."/>
            <person name="Kaksonen A.H."/>
            <person name="Boxall N.J."/>
            <person name="Watkin E.L.J."/>
        </authorList>
    </citation>
    <scope>NUCLEOTIDE SEQUENCE [LARGE SCALE GENOMIC DNA]</scope>
    <source>
        <strain evidence="7 8">V8</strain>
    </source>
</reference>
<dbReference type="PANTHER" id="PTHR30606">
    <property type="entry name" value="LIPID A BIOSYNTHESIS LAUROYL ACYLTRANSFERASE"/>
    <property type="match status" value="1"/>
</dbReference>
<keyword evidence="3" id="KW-0997">Cell inner membrane</keyword>
<sequence length="303" mass="34222">MSESRPPLGPAHWPGWLLIGSIWLSHWVLPRRVRRGIGRGLGALAWHFNKEPRRLAGINLARCLPELDAPAREALLREHFRLMGQAIWDYPLVWFGSRGRLRREIVIDGIEHLRSLRAEGRAAILMVAHTTALDIAPPRLALEGPMYGPYNPFDNALADWLISHGRSRFGNLPVSRDAGLRGLLKALRGGGVLYYLADEDYGRERSEFVPFFGHLKATLPIIGRLAAASGAAVLPTMTVYDEARGCYRVIIDPPLDDFSTTNPAEAALRMNVALESQIRRFPESYMWTLKLFRTRPEGEPRWY</sequence>
<evidence type="ECO:0000256" key="3">
    <source>
        <dbReference type="ARBA" id="ARBA00022519"/>
    </source>
</evidence>
<keyword evidence="6" id="KW-0012">Acyltransferase</keyword>
<dbReference type="Pfam" id="PF03279">
    <property type="entry name" value="Lip_A_acyltrans"/>
    <property type="match status" value="1"/>
</dbReference>
<evidence type="ECO:0000256" key="1">
    <source>
        <dbReference type="ARBA" id="ARBA00004533"/>
    </source>
</evidence>
<dbReference type="GO" id="GO:0016746">
    <property type="term" value="F:acyltransferase activity"/>
    <property type="evidence" value="ECO:0007669"/>
    <property type="project" value="UniProtKB-KW"/>
</dbReference>
<accession>A0A1P8UGV5</accession>
<dbReference type="KEGG" id="afy:BW247_08215"/>
<keyword evidence="5" id="KW-0472">Membrane</keyword>
<evidence type="ECO:0000256" key="6">
    <source>
        <dbReference type="ARBA" id="ARBA00023315"/>
    </source>
</evidence>
<dbReference type="PANTHER" id="PTHR30606:SF4">
    <property type="entry name" value="LIPID A BIOSYNTHESIS MYRISTOYLTRANSFERASE"/>
    <property type="match status" value="1"/>
</dbReference>
<proteinExistence type="predicted"/>
<evidence type="ECO:0000256" key="4">
    <source>
        <dbReference type="ARBA" id="ARBA00022679"/>
    </source>
</evidence>
<dbReference type="CDD" id="cd07984">
    <property type="entry name" value="LPLAT_LABLAT-like"/>
    <property type="match status" value="1"/>
</dbReference>
<evidence type="ECO:0000256" key="5">
    <source>
        <dbReference type="ARBA" id="ARBA00023136"/>
    </source>
</evidence>
<keyword evidence="8" id="KW-1185">Reference proteome</keyword>
<dbReference type="AlphaFoldDB" id="A0A1P8UGV5"/>
<dbReference type="EMBL" id="CP019434">
    <property type="protein sequence ID" value="APZ43077.1"/>
    <property type="molecule type" value="Genomic_DNA"/>
</dbReference>
<evidence type="ECO:0000256" key="2">
    <source>
        <dbReference type="ARBA" id="ARBA00022475"/>
    </source>
</evidence>
<protein>
    <recommendedName>
        <fullName evidence="9">Lipid A biosynthesis acyltransferase</fullName>
    </recommendedName>
</protein>
<dbReference type="STRING" id="1765967.BW247_08215"/>
<organism evidence="7 8">
    <name type="scientific">Acidihalobacter ferrooxydans</name>
    <dbReference type="NCBI Taxonomy" id="1765967"/>
    <lineage>
        <taxon>Bacteria</taxon>
        <taxon>Pseudomonadati</taxon>
        <taxon>Pseudomonadota</taxon>
        <taxon>Gammaproteobacteria</taxon>
        <taxon>Chromatiales</taxon>
        <taxon>Ectothiorhodospiraceae</taxon>
        <taxon>Acidihalobacter</taxon>
    </lineage>
</organism>
<keyword evidence="4" id="KW-0808">Transferase</keyword>
<comment type="subcellular location">
    <subcellularLocation>
        <location evidence="1">Cell inner membrane</location>
    </subcellularLocation>
</comment>
<dbReference type="Proteomes" id="UP000243807">
    <property type="component" value="Chromosome"/>
</dbReference>
<dbReference type="PIRSF" id="PIRSF026649">
    <property type="entry name" value="MsbB"/>
    <property type="match status" value="1"/>
</dbReference>
<evidence type="ECO:0000313" key="8">
    <source>
        <dbReference type="Proteomes" id="UP000243807"/>
    </source>
</evidence>
<dbReference type="GO" id="GO:0005886">
    <property type="term" value="C:plasma membrane"/>
    <property type="evidence" value="ECO:0007669"/>
    <property type="project" value="UniProtKB-SubCell"/>
</dbReference>
<gene>
    <name evidence="7" type="ORF">BW247_08215</name>
</gene>
<keyword evidence="2" id="KW-1003">Cell membrane</keyword>
<evidence type="ECO:0008006" key="9">
    <source>
        <dbReference type="Google" id="ProtNLM"/>
    </source>
</evidence>
<name>A0A1P8UGV5_9GAMM</name>
<evidence type="ECO:0000313" key="7">
    <source>
        <dbReference type="EMBL" id="APZ43077.1"/>
    </source>
</evidence>
<dbReference type="RefSeq" id="WP_076836725.1">
    <property type="nucleotide sequence ID" value="NZ_CP019434.1"/>
</dbReference>
<dbReference type="InterPro" id="IPR004960">
    <property type="entry name" value="LipA_acyltrans"/>
</dbReference>